<comment type="caution">
    <text evidence="1">The sequence shown here is derived from an EMBL/GenBank/DDBJ whole genome shotgun (WGS) entry which is preliminary data.</text>
</comment>
<reference evidence="1" key="1">
    <citation type="submission" date="2023-03" db="EMBL/GenBank/DDBJ databases">
        <title>Massive genome expansion in bonnet fungi (Mycena s.s.) driven by repeated elements and novel gene families across ecological guilds.</title>
        <authorList>
            <consortium name="Lawrence Berkeley National Laboratory"/>
            <person name="Harder C.B."/>
            <person name="Miyauchi S."/>
            <person name="Viragh M."/>
            <person name="Kuo A."/>
            <person name="Thoen E."/>
            <person name="Andreopoulos B."/>
            <person name="Lu D."/>
            <person name="Skrede I."/>
            <person name="Drula E."/>
            <person name="Henrissat B."/>
            <person name="Morin E."/>
            <person name="Kohler A."/>
            <person name="Barry K."/>
            <person name="LaButti K."/>
            <person name="Morin E."/>
            <person name="Salamov A."/>
            <person name="Lipzen A."/>
            <person name="Mereny Z."/>
            <person name="Hegedus B."/>
            <person name="Baldrian P."/>
            <person name="Stursova M."/>
            <person name="Weitz H."/>
            <person name="Taylor A."/>
            <person name="Grigoriev I.V."/>
            <person name="Nagy L.G."/>
            <person name="Martin F."/>
            <person name="Kauserud H."/>
        </authorList>
    </citation>
    <scope>NUCLEOTIDE SEQUENCE</scope>
    <source>
        <strain evidence="1">CBHHK188m</strain>
    </source>
</reference>
<proteinExistence type="predicted"/>
<accession>A0AAD7HUL3</accession>
<organism evidence="1 2">
    <name type="scientific">Mycena maculata</name>
    <dbReference type="NCBI Taxonomy" id="230809"/>
    <lineage>
        <taxon>Eukaryota</taxon>
        <taxon>Fungi</taxon>
        <taxon>Dikarya</taxon>
        <taxon>Basidiomycota</taxon>
        <taxon>Agaricomycotina</taxon>
        <taxon>Agaricomycetes</taxon>
        <taxon>Agaricomycetidae</taxon>
        <taxon>Agaricales</taxon>
        <taxon>Marasmiineae</taxon>
        <taxon>Mycenaceae</taxon>
        <taxon>Mycena</taxon>
    </lineage>
</organism>
<dbReference type="AlphaFoldDB" id="A0AAD7HUL3"/>
<dbReference type="EMBL" id="JARJLG010000203">
    <property type="protein sequence ID" value="KAJ7728709.1"/>
    <property type="molecule type" value="Genomic_DNA"/>
</dbReference>
<gene>
    <name evidence="1" type="ORF">DFH07DRAFT_969791</name>
</gene>
<name>A0AAD7HUL3_9AGAR</name>
<dbReference type="Proteomes" id="UP001215280">
    <property type="component" value="Unassembled WGS sequence"/>
</dbReference>
<protein>
    <submittedName>
        <fullName evidence="1">Uncharacterized protein</fullName>
    </submittedName>
</protein>
<keyword evidence="2" id="KW-1185">Reference proteome</keyword>
<sequence>MRYHWRRGYSSEPGLRGSRSARLPLTVVRMDLEQLSSPRPDPLTLPQRAHAIQIRALRKEYTEDHVPSGIETVPLAFLLVYVRRFLRVLHLRGSARCGGSDVRIRRWWWMRARRENGTWNVMGGGAQGGRGWNWIRERAPIPSPSYSCAAPLSCIRLLGSVRRTFGAGGIEGAPDRRAREGWQEVSRTCAEVGALFMQSLSAPPSCLAVSPSYRDTYPLSTMPAHHAHRCSTWQCTTGDTGGVVASTARRLTGISVSPLRGLGDVGLRWDGEMALRGEGWKWEETGVWPSSLACSKTSAAPPHRARHRGGTGTVDASMSVWLSPIKRREREIRVVQGRVYAEAAAPMLVIHRRDGATLAPLPRRVSVPGRASVRAACQVRCLSCRDRPVDEGMEVRALALSDAGRAVEQDFGTRMSHLCEPLLTSSTLPGMEVRVLAPSDVGTLALWSRTRSSARGWAAAQAWRTGSELGVSACVSARRPAFVALRGFNVSVDWHPALGRRKRVELRGTREARNVRNLASPAYMDVVIIRVLAPPHCTRRPQKPVRYDLAHSSPSSSVLPVPRLSVSKFIPTDVGRRCSDLPLPTSRALAHGNARPDYWSTQRRACCQVEWERDALTARGGRMQRAPIYYDTHAPEADSVHLVPVVRFLPHRCRCREVGERQPRLR</sequence>
<evidence type="ECO:0000313" key="2">
    <source>
        <dbReference type="Proteomes" id="UP001215280"/>
    </source>
</evidence>
<evidence type="ECO:0000313" key="1">
    <source>
        <dbReference type="EMBL" id="KAJ7728709.1"/>
    </source>
</evidence>